<dbReference type="EMBL" id="SDWS01000006">
    <property type="protein sequence ID" value="RYB89657.1"/>
    <property type="molecule type" value="Genomic_DNA"/>
</dbReference>
<dbReference type="RefSeq" id="WP_129476741.1">
    <property type="nucleotide sequence ID" value="NZ_SDWS01000006.1"/>
</dbReference>
<dbReference type="SUPFAM" id="SSF53927">
    <property type="entry name" value="Cytidine deaminase-like"/>
    <property type="match status" value="1"/>
</dbReference>
<reference evidence="1 2" key="1">
    <citation type="submission" date="2019-01" db="EMBL/GenBank/DDBJ databases">
        <title>Novel species of Nocardioides.</title>
        <authorList>
            <person name="Liu Q."/>
            <person name="Xin Y.-H."/>
        </authorList>
    </citation>
    <scope>NUCLEOTIDE SEQUENCE [LARGE SCALE GENOMIC DNA]</scope>
    <source>
        <strain evidence="1 2">HLT3-15</strain>
    </source>
</reference>
<evidence type="ECO:0000313" key="1">
    <source>
        <dbReference type="EMBL" id="RYB89657.1"/>
    </source>
</evidence>
<dbReference type="GO" id="GO:0003824">
    <property type="term" value="F:catalytic activity"/>
    <property type="evidence" value="ECO:0007669"/>
    <property type="project" value="InterPro"/>
</dbReference>
<dbReference type="Gene3D" id="3.40.140.10">
    <property type="entry name" value="Cytidine Deaminase, domain 2"/>
    <property type="match status" value="1"/>
</dbReference>
<sequence length="120" mass="12179">MSEQPSAPEDLSAEDAKLVTLARATRARARATEGAAVRDLDGRTYAAASVRLEHLSLSALEVCVAMALSSGSTGLEAAVVLTDGDVPDLAAVTDFAGPDVPVLVGDPRGAVHTRLATPGV</sequence>
<evidence type="ECO:0000313" key="2">
    <source>
        <dbReference type="Proteomes" id="UP000291838"/>
    </source>
</evidence>
<name>A0A4Q2RLS8_9ACTN</name>
<proteinExistence type="predicted"/>
<keyword evidence="2" id="KW-1185">Reference proteome</keyword>
<dbReference type="InterPro" id="IPR016193">
    <property type="entry name" value="Cytidine_deaminase-like"/>
</dbReference>
<protein>
    <submittedName>
        <fullName evidence="1">Cytidine deaminase</fullName>
    </submittedName>
</protein>
<organism evidence="1 2">
    <name type="scientific">Nocardioides glacieisoli</name>
    <dbReference type="NCBI Taxonomy" id="1168730"/>
    <lineage>
        <taxon>Bacteria</taxon>
        <taxon>Bacillati</taxon>
        <taxon>Actinomycetota</taxon>
        <taxon>Actinomycetes</taxon>
        <taxon>Propionibacteriales</taxon>
        <taxon>Nocardioidaceae</taxon>
        <taxon>Nocardioides</taxon>
    </lineage>
</organism>
<dbReference type="OrthoDB" id="3392994at2"/>
<comment type="caution">
    <text evidence="1">The sequence shown here is derived from an EMBL/GenBank/DDBJ whole genome shotgun (WGS) entry which is preliminary data.</text>
</comment>
<gene>
    <name evidence="1" type="ORF">EUA06_13705</name>
</gene>
<dbReference type="AlphaFoldDB" id="A0A4Q2RLS8"/>
<dbReference type="Proteomes" id="UP000291838">
    <property type="component" value="Unassembled WGS sequence"/>
</dbReference>
<accession>A0A4Q2RLS8</accession>